<dbReference type="InterPro" id="IPR029058">
    <property type="entry name" value="AB_hydrolase_fold"/>
</dbReference>
<gene>
    <name evidence="5" type="ORF">AA23TX_04611</name>
</gene>
<evidence type="ECO:0000313" key="6">
    <source>
        <dbReference type="Proteomes" id="UP000399805"/>
    </source>
</evidence>
<keyword evidence="1 5" id="KW-0378">Hydrolase</keyword>
<feature type="chain" id="PRO_5039042951" evidence="3">
    <location>
        <begin position="22"/>
        <end position="340"/>
    </location>
</feature>
<dbReference type="EC" id="3.3.2.9" evidence="5"/>
<dbReference type="PANTHER" id="PTHR43329">
    <property type="entry name" value="EPOXIDE HYDROLASE"/>
    <property type="match status" value="1"/>
</dbReference>
<reference evidence="5 6" key="1">
    <citation type="submission" date="2019-09" db="EMBL/GenBank/DDBJ databases">
        <authorList>
            <person name="Leyn A S."/>
        </authorList>
    </citation>
    <scope>NUCLEOTIDE SEQUENCE [LARGE SCALE GENOMIC DNA]</scope>
    <source>
        <strain evidence="5">AA231_1</strain>
    </source>
</reference>
<dbReference type="InterPro" id="IPR000073">
    <property type="entry name" value="AB_hydrolase_1"/>
</dbReference>
<evidence type="ECO:0000259" key="4">
    <source>
        <dbReference type="Pfam" id="PF00561"/>
    </source>
</evidence>
<proteinExistence type="predicted"/>
<dbReference type="AlphaFoldDB" id="A0A6I8LR88"/>
<dbReference type="RefSeq" id="WP_230862671.1">
    <property type="nucleotide sequence ID" value="NZ_CABVGP010000002.1"/>
</dbReference>
<name>A0A6I8LR88_9PSEU</name>
<dbReference type="PRINTS" id="PR00412">
    <property type="entry name" value="EPOXHYDRLASE"/>
</dbReference>
<dbReference type="SUPFAM" id="SSF53474">
    <property type="entry name" value="alpha/beta-Hydrolases"/>
    <property type="match status" value="1"/>
</dbReference>
<organism evidence="5 6">
    <name type="scientific">Amycolatopsis camponoti</name>
    <dbReference type="NCBI Taxonomy" id="2606593"/>
    <lineage>
        <taxon>Bacteria</taxon>
        <taxon>Bacillati</taxon>
        <taxon>Actinomycetota</taxon>
        <taxon>Actinomycetes</taxon>
        <taxon>Pseudonocardiales</taxon>
        <taxon>Pseudonocardiaceae</taxon>
        <taxon>Amycolatopsis</taxon>
    </lineage>
</organism>
<dbReference type="Gene3D" id="3.40.50.1820">
    <property type="entry name" value="alpha/beta hydrolase"/>
    <property type="match status" value="1"/>
</dbReference>
<dbReference type="Pfam" id="PF00561">
    <property type="entry name" value="Abhydrolase_1"/>
    <property type="match status" value="1"/>
</dbReference>
<keyword evidence="6" id="KW-1185">Reference proteome</keyword>
<dbReference type="EMBL" id="CABVGP010000002">
    <property type="protein sequence ID" value="VVJ19590.1"/>
    <property type="molecule type" value="Genomic_DNA"/>
</dbReference>
<feature type="domain" description="AB hydrolase-1" evidence="4">
    <location>
        <begin position="83"/>
        <end position="328"/>
    </location>
</feature>
<sequence length="340" mass="37457">MRKKMTVLTRTVVAVVTAATAVVGTGLVSADAAVTARPESAAVQSTATRTGEPANRPPTGYQSNYAWVNGFRMHYLRGGSGSPVVLLHGFPQTSAEWEPQLQALAKNHTVIAVDLRGTGDSSVPETGYDTTQLADDVHTLLARLNLDKGIQIVAHDIGAWIAYPYAAMWPTEVSRMVVMEGPIPDRSLYTFPAFSPEGELSTWHLGFFQKDFAQDLVRGHERDLVKGFIEQYLAVDSAFDDGDYEFYARYLREPGRFKAWMAMYQALHTDIAQNEKFRGAGLLKMPVLAVGGEEALSGAVGTQWKGYASNVETRVMADTGHWLTEERPRELTALLLEFLR</sequence>
<dbReference type="Proteomes" id="UP000399805">
    <property type="component" value="Unassembled WGS sequence"/>
</dbReference>
<dbReference type="GO" id="GO:0033961">
    <property type="term" value="F:cis-stilbene-oxide hydrolase activity"/>
    <property type="evidence" value="ECO:0007669"/>
    <property type="project" value="UniProtKB-EC"/>
</dbReference>
<evidence type="ECO:0000256" key="3">
    <source>
        <dbReference type="SAM" id="SignalP"/>
    </source>
</evidence>
<keyword evidence="3" id="KW-0732">Signal</keyword>
<dbReference type="InterPro" id="IPR000639">
    <property type="entry name" value="Epox_hydrolase-like"/>
</dbReference>
<feature type="signal peptide" evidence="3">
    <location>
        <begin position="1"/>
        <end position="21"/>
    </location>
</feature>
<evidence type="ECO:0000256" key="2">
    <source>
        <dbReference type="SAM" id="MobiDB-lite"/>
    </source>
</evidence>
<protein>
    <submittedName>
        <fullName evidence="5">Epoxide hydrolase (EC)</fullName>
        <ecNumber evidence="5">3.3.2.9</ecNumber>
    </submittedName>
</protein>
<accession>A0A6I8LR88</accession>
<evidence type="ECO:0000313" key="5">
    <source>
        <dbReference type="EMBL" id="VVJ19590.1"/>
    </source>
</evidence>
<feature type="region of interest" description="Disordered" evidence="2">
    <location>
        <begin position="39"/>
        <end position="58"/>
    </location>
</feature>
<evidence type="ECO:0000256" key="1">
    <source>
        <dbReference type="ARBA" id="ARBA00022801"/>
    </source>
</evidence>